<reference evidence="4" key="1">
    <citation type="journal article" date="2019" name="Int. J. Syst. Evol. Microbiol.">
        <title>The Global Catalogue of Microorganisms (GCM) 10K type strain sequencing project: providing services to taxonomists for standard genome sequencing and annotation.</title>
        <authorList>
            <consortium name="The Broad Institute Genomics Platform"/>
            <consortium name="The Broad Institute Genome Sequencing Center for Infectious Disease"/>
            <person name="Wu L."/>
            <person name="Ma J."/>
        </authorList>
    </citation>
    <scope>NUCLEOTIDE SEQUENCE [LARGE SCALE GENOMIC DNA]</scope>
    <source>
        <strain evidence="4">CGMCC 1.12376</strain>
    </source>
</reference>
<keyword evidence="4" id="KW-1185">Reference proteome</keyword>
<dbReference type="EMBL" id="JBHUDE010000163">
    <property type="protein sequence ID" value="MFD1609778.1"/>
    <property type="molecule type" value="Genomic_DNA"/>
</dbReference>
<evidence type="ECO:0000256" key="2">
    <source>
        <dbReference type="SAM" id="Phobius"/>
    </source>
</evidence>
<evidence type="ECO:0000313" key="4">
    <source>
        <dbReference type="Proteomes" id="UP001597221"/>
    </source>
</evidence>
<evidence type="ECO:0000313" key="3">
    <source>
        <dbReference type="EMBL" id="MFD1609778.1"/>
    </source>
</evidence>
<feature type="transmembrane region" description="Helical" evidence="2">
    <location>
        <begin position="314"/>
        <end position="334"/>
    </location>
</feature>
<keyword evidence="2" id="KW-0472">Membrane</keyword>
<dbReference type="Proteomes" id="UP001597221">
    <property type="component" value="Unassembled WGS sequence"/>
</dbReference>
<gene>
    <name evidence="3" type="ORF">ACFSBH_19350</name>
</gene>
<comment type="caution">
    <text evidence="3">The sequence shown here is derived from an EMBL/GenBank/DDBJ whole genome shotgun (WGS) entry which is preliminary data.</text>
</comment>
<keyword evidence="2" id="KW-0812">Transmembrane</keyword>
<sequence length="589" mass="68101">MENIYLVSTNNVFINKVYSNISTSFPSLRKKEEKIIKIQDKKQLIELIKDNVFDFIIMDTSLISIKEIINELSDTQSGLVWIIDSNSETKRVNDHLHIWNSHADYKNDLYRLGTTNTEIKKSGIKSSHLPGTKDNPIQEINKDKTNDGSNIINKPQETSVEKSNNLPESVSTSNDKHGKNTFLNTKNEGSILDTEQQQVEAEDIKLEDGGEDSEKTEVTDDEPTVISIAPPYPQKIEHEIHSRLLEARTVDLSLYPSNTDSKEERIIQLEPYVKEYFSLVGQKEFLSGTDKRLAATLEMFEYINMNRSIKNKSVGVWSPVSAIGVTTFVMNFAFHLGERRLPISVMEGLKETPMMFKELERIAPTNKIFPKDWLSYVSYMNKRKELDKGNAHFVRSAVIDYKGVYWFPLAKTLNEDYNASIIEDIPYYLSFGNPREIVLVDLPNGEFKKDSRKLIKELKELWILLDGSTDIIFSYINYIEQLQADNPHLRISLILLDYFPYVSKTLVEQSFKYPVLATLPDLHSEIRKNKYEHMSIMENEDIKELLQPSFSKIGRYLYEEGYIYQRSNKKSKLNTYYSKSLDKLKGFFV</sequence>
<keyword evidence="2" id="KW-1133">Transmembrane helix</keyword>
<accession>A0ABW4HVV4</accession>
<dbReference type="RefSeq" id="WP_379599255.1">
    <property type="nucleotide sequence ID" value="NZ_JBHUDE010000163.1"/>
</dbReference>
<name>A0ABW4HVV4_9BACI</name>
<feature type="region of interest" description="Disordered" evidence="1">
    <location>
        <begin position="122"/>
        <end position="196"/>
    </location>
</feature>
<feature type="compositionally biased region" description="Polar residues" evidence="1">
    <location>
        <begin position="181"/>
        <end position="196"/>
    </location>
</feature>
<evidence type="ECO:0000256" key="1">
    <source>
        <dbReference type="SAM" id="MobiDB-lite"/>
    </source>
</evidence>
<protein>
    <submittedName>
        <fullName evidence="3">Uncharacterized protein</fullName>
    </submittedName>
</protein>
<feature type="compositionally biased region" description="Polar residues" evidence="1">
    <location>
        <begin position="147"/>
        <end position="173"/>
    </location>
</feature>
<organism evidence="3 4">
    <name type="scientific">Oceanobacillus luteolus</name>
    <dbReference type="NCBI Taxonomy" id="1274358"/>
    <lineage>
        <taxon>Bacteria</taxon>
        <taxon>Bacillati</taxon>
        <taxon>Bacillota</taxon>
        <taxon>Bacilli</taxon>
        <taxon>Bacillales</taxon>
        <taxon>Bacillaceae</taxon>
        <taxon>Oceanobacillus</taxon>
    </lineage>
</organism>
<proteinExistence type="predicted"/>